<evidence type="ECO:0000256" key="1">
    <source>
        <dbReference type="SAM" id="MobiDB-lite"/>
    </source>
</evidence>
<keyword evidence="3" id="KW-1185">Reference proteome</keyword>
<organism evidence="2 3">
    <name type="scientific">Streptomyces violaceorubidus</name>
    <dbReference type="NCBI Taxonomy" id="284042"/>
    <lineage>
        <taxon>Bacteria</taxon>
        <taxon>Bacillati</taxon>
        <taxon>Actinomycetota</taxon>
        <taxon>Actinomycetes</taxon>
        <taxon>Kitasatosporales</taxon>
        <taxon>Streptomycetaceae</taxon>
        <taxon>Streptomyces</taxon>
    </lineage>
</organism>
<evidence type="ECO:0000313" key="3">
    <source>
        <dbReference type="Proteomes" id="UP001496720"/>
    </source>
</evidence>
<feature type="compositionally biased region" description="Low complexity" evidence="1">
    <location>
        <begin position="11"/>
        <end position="35"/>
    </location>
</feature>
<comment type="caution">
    <text evidence="2">The sequence shown here is derived from an EMBL/GenBank/DDBJ whole genome shotgun (WGS) entry which is preliminary data.</text>
</comment>
<evidence type="ECO:0000313" key="2">
    <source>
        <dbReference type="EMBL" id="MER6164273.1"/>
    </source>
</evidence>
<feature type="compositionally biased region" description="Acidic residues" evidence="1">
    <location>
        <begin position="51"/>
        <end position="62"/>
    </location>
</feature>
<proteinExistence type="predicted"/>
<feature type="region of interest" description="Disordered" evidence="1">
    <location>
        <begin position="1"/>
        <end position="64"/>
    </location>
</feature>
<accession>A0ABV1SRB6</accession>
<dbReference type="Proteomes" id="UP001496720">
    <property type="component" value="Unassembled WGS sequence"/>
</dbReference>
<reference evidence="2 3" key="1">
    <citation type="submission" date="2024-06" db="EMBL/GenBank/DDBJ databases">
        <title>The Natural Products Discovery Center: Release of the First 8490 Sequenced Strains for Exploring Actinobacteria Biosynthetic Diversity.</title>
        <authorList>
            <person name="Kalkreuter E."/>
            <person name="Kautsar S.A."/>
            <person name="Yang D."/>
            <person name="Bader C.D."/>
            <person name="Teijaro C.N."/>
            <person name="Fluegel L."/>
            <person name="Davis C.M."/>
            <person name="Simpson J.R."/>
            <person name="Lauterbach L."/>
            <person name="Steele A.D."/>
            <person name="Gui C."/>
            <person name="Meng S."/>
            <person name="Li G."/>
            <person name="Viehrig K."/>
            <person name="Ye F."/>
            <person name="Su P."/>
            <person name="Kiefer A.F."/>
            <person name="Nichols A."/>
            <person name="Cepeda A.J."/>
            <person name="Yan W."/>
            <person name="Fan B."/>
            <person name="Jiang Y."/>
            <person name="Adhikari A."/>
            <person name="Zheng C.-J."/>
            <person name="Schuster L."/>
            <person name="Cowan T.M."/>
            <person name="Smanski M.J."/>
            <person name="Chevrette M.G."/>
            <person name="De Carvalho L.P.S."/>
            <person name="Shen B."/>
        </authorList>
    </citation>
    <scope>NUCLEOTIDE SEQUENCE [LARGE SCALE GENOMIC DNA]</scope>
    <source>
        <strain evidence="2 3">NPDC001615</strain>
    </source>
</reference>
<protein>
    <submittedName>
        <fullName evidence="2">Uncharacterized protein</fullName>
    </submittedName>
</protein>
<dbReference type="EMBL" id="JBEOZY010000004">
    <property type="protein sequence ID" value="MER6164273.1"/>
    <property type="molecule type" value="Genomic_DNA"/>
</dbReference>
<gene>
    <name evidence="2" type="ORF">ABT188_06710</name>
</gene>
<sequence>MSSHTDGSGSGAPVSSGAEVLGDGDAGADAVGCEAPGAGVPSPVVLGETGEAGEDGEAEEPEAGLVESLGAGEVTLVDSPWDGELSEEADGDGDVVPVAEAAGAASRATGEITAVAAAAARARRSFMPV</sequence>
<name>A0ABV1SRB6_9ACTN</name>
<dbReference type="RefSeq" id="WP_352146299.1">
    <property type="nucleotide sequence ID" value="NZ_JBEOZY010000004.1"/>
</dbReference>